<dbReference type="EMBL" id="LFWV01000031">
    <property type="protein sequence ID" value="KON31630.1"/>
    <property type="molecule type" value="Genomic_DNA"/>
</dbReference>
<protein>
    <recommendedName>
        <fullName evidence="7">Segregation and condensation protein B</fullName>
    </recommendedName>
</protein>
<proteinExistence type="predicted"/>
<dbReference type="NCBIfam" id="TIGR00281">
    <property type="entry name" value="SMC-Scp complex subunit ScpB"/>
    <property type="match status" value="1"/>
</dbReference>
<evidence type="ECO:0000256" key="2">
    <source>
        <dbReference type="ARBA" id="ARBA00022618"/>
    </source>
</evidence>
<organism evidence="5 6">
    <name type="scientific">miscellaneous Crenarchaeota group-1 archaeon SG8-32-3</name>
    <dbReference type="NCBI Taxonomy" id="1685125"/>
    <lineage>
        <taxon>Archaea</taxon>
        <taxon>Candidatus Bathyarchaeota</taxon>
        <taxon>MCG-1</taxon>
    </lineage>
</organism>
<dbReference type="PANTHER" id="PTHR34298:SF2">
    <property type="entry name" value="SEGREGATION AND CONDENSATION PROTEIN B"/>
    <property type="match status" value="1"/>
</dbReference>
<dbReference type="GO" id="GO:0051301">
    <property type="term" value="P:cell division"/>
    <property type="evidence" value="ECO:0007669"/>
    <property type="project" value="UniProtKB-KW"/>
</dbReference>
<dbReference type="AlphaFoldDB" id="A0A0M0BTE3"/>
<reference evidence="6" key="1">
    <citation type="submission" date="2015-06" db="EMBL/GenBank/DDBJ databases">
        <title>New insights into the roles of widespread benthic archaea in carbon and nitrogen cycling.</title>
        <authorList>
            <person name="Lazar C.S."/>
            <person name="Baker B.J."/>
            <person name="Seitz K.W."/>
            <person name="Hyde A.S."/>
            <person name="Dick G.J."/>
            <person name="Hinrichs K.-U."/>
            <person name="Teske A.P."/>
        </authorList>
    </citation>
    <scope>NUCLEOTIDE SEQUENCE [LARGE SCALE GENOMIC DNA]</scope>
</reference>
<dbReference type="Proteomes" id="UP000054016">
    <property type="component" value="Unassembled WGS sequence"/>
</dbReference>
<dbReference type="InterPro" id="IPR036388">
    <property type="entry name" value="WH-like_DNA-bd_sf"/>
</dbReference>
<keyword evidence="2" id="KW-0132">Cell division</keyword>
<keyword evidence="3" id="KW-0159">Chromosome partition</keyword>
<sequence length="172" mass="19784">MKRHLRLLEAALYVAGRPLTINELCSVLSTRSKNKTKKYTKALIREYSTRNTALEILELKDERYVLQLKADFTPLVRKLVNRPLLSSGPLKTLSYIAYRQPISQKRVIQARGQHAYGHVKLLRDMGLVAAEHAGRSMTLRTTDYFADYFGLTHDTSTMKRELKRIFGEAMKV</sequence>
<dbReference type="SUPFAM" id="SSF46785">
    <property type="entry name" value="Winged helix' DNA-binding domain"/>
    <property type="match status" value="2"/>
</dbReference>
<evidence type="ECO:0008006" key="7">
    <source>
        <dbReference type="Google" id="ProtNLM"/>
    </source>
</evidence>
<evidence type="ECO:0000256" key="1">
    <source>
        <dbReference type="ARBA" id="ARBA00022490"/>
    </source>
</evidence>
<evidence type="ECO:0000256" key="3">
    <source>
        <dbReference type="ARBA" id="ARBA00022829"/>
    </source>
</evidence>
<dbReference type="Gene3D" id="1.10.10.10">
    <property type="entry name" value="Winged helix-like DNA-binding domain superfamily/Winged helix DNA-binding domain"/>
    <property type="match status" value="2"/>
</dbReference>
<gene>
    <name evidence="5" type="ORF">AC478_02605</name>
</gene>
<keyword evidence="1" id="KW-0963">Cytoplasm</keyword>
<dbReference type="GO" id="GO:0051304">
    <property type="term" value="P:chromosome separation"/>
    <property type="evidence" value="ECO:0007669"/>
    <property type="project" value="InterPro"/>
</dbReference>
<dbReference type="Pfam" id="PF04079">
    <property type="entry name" value="SMC_ScpB"/>
    <property type="match status" value="1"/>
</dbReference>
<name>A0A0M0BTE3_9ARCH</name>
<evidence type="ECO:0000256" key="4">
    <source>
        <dbReference type="ARBA" id="ARBA00023306"/>
    </source>
</evidence>
<evidence type="ECO:0000313" key="5">
    <source>
        <dbReference type="EMBL" id="KON31630.1"/>
    </source>
</evidence>
<evidence type="ECO:0000313" key="6">
    <source>
        <dbReference type="Proteomes" id="UP000054016"/>
    </source>
</evidence>
<dbReference type="PANTHER" id="PTHR34298">
    <property type="entry name" value="SEGREGATION AND CONDENSATION PROTEIN B"/>
    <property type="match status" value="1"/>
</dbReference>
<keyword evidence="4" id="KW-0131">Cell cycle</keyword>
<comment type="caution">
    <text evidence="5">The sequence shown here is derived from an EMBL/GenBank/DDBJ whole genome shotgun (WGS) entry which is preliminary data.</text>
</comment>
<dbReference type="InterPro" id="IPR036390">
    <property type="entry name" value="WH_DNA-bd_sf"/>
</dbReference>
<dbReference type="InterPro" id="IPR005234">
    <property type="entry name" value="ScpB_csome_segregation"/>
</dbReference>
<accession>A0A0M0BTE3</accession>